<keyword evidence="5" id="KW-0963">Cytoplasm</keyword>
<protein>
    <recommendedName>
        <fullName evidence="5">Target of rapamycin complex subunit lst8</fullName>
        <shortName evidence="5">TORC subunit lst8</shortName>
    </recommendedName>
</protein>
<dbReference type="WBParaSite" id="SSLN_0000221701-mRNA-1">
    <property type="protein sequence ID" value="SSLN_0000221701-mRNA-1"/>
    <property type="gene ID" value="SSLN_0000221701"/>
</dbReference>
<sequence>LFDLTLCLMGSYQLTIYPHQVNSLAFTNDGHYLAAAGYGKIRIYDVYGGASPLVVISEFTKNVNAVGHNAAGTWMFAGGEDKSAKILDCRAGGSGSPYVTGTRQILFSTDKGEVYVWDLRNGRAAVLCSDAREGPIHSIGINVEGTSLAAANTAGSIIVWSLGGNSAFKHTEKHRSKVHSSYALKVEFSPDSTLLATCGADGKVNLLKTADFSVTNSLQASSNTGRHWAWDCAFSADSRFLLTASSDGVARLWDLETNEVRLEYKGHQRAITCLAFRDQSLAD</sequence>
<evidence type="ECO:0000256" key="3">
    <source>
        <dbReference type="ARBA" id="ARBA00022737"/>
    </source>
</evidence>
<comment type="similarity">
    <text evidence="1 5">Belongs to the WD repeat LST8 family.</text>
</comment>
<dbReference type="GO" id="GO:0031932">
    <property type="term" value="C:TORC2 complex"/>
    <property type="evidence" value="ECO:0007669"/>
    <property type="project" value="UniProtKB-UniRule"/>
</dbReference>
<dbReference type="PROSITE" id="PS50082">
    <property type="entry name" value="WD_REPEATS_2"/>
    <property type="match status" value="1"/>
</dbReference>
<evidence type="ECO:0000256" key="1">
    <source>
        <dbReference type="ARBA" id="ARBA00009890"/>
    </source>
</evidence>
<dbReference type="SMART" id="SM00320">
    <property type="entry name" value="WD40"/>
    <property type="match status" value="5"/>
</dbReference>
<dbReference type="Pfam" id="PF00400">
    <property type="entry name" value="WD40"/>
    <property type="match status" value="4"/>
</dbReference>
<dbReference type="PANTHER" id="PTHR19842">
    <property type="entry name" value="G BETA-LIKE PROTEIN GBL"/>
    <property type="match status" value="1"/>
</dbReference>
<keyword evidence="3 5" id="KW-0677">Repeat</keyword>
<name>A0A183SD49_SCHSO</name>
<accession>A0A183SD49</accession>
<organism evidence="6">
    <name type="scientific">Schistocephalus solidus</name>
    <name type="common">Tapeworm</name>
    <dbReference type="NCBI Taxonomy" id="70667"/>
    <lineage>
        <taxon>Eukaryota</taxon>
        <taxon>Metazoa</taxon>
        <taxon>Spiralia</taxon>
        <taxon>Lophotrochozoa</taxon>
        <taxon>Platyhelminthes</taxon>
        <taxon>Cestoda</taxon>
        <taxon>Eucestoda</taxon>
        <taxon>Diphyllobothriidea</taxon>
        <taxon>Diphyllobothriidae</taxon>
        <taxon>Schistocephalus</taxon>
    </lineage>
</organism>
<dbReference type="PROSITE" id="PS00678">
    <property type="entry name" value="WD_REPEATS_1"/>
    <property type="match status" value="1"/>
</dbReference>
<evidence type="ECO:0000313" key="6">
    <source>
        <dbReference type="WBParaSite" id="SSLN_0000221701-mRNA-1"/>
    </source>
</evidence>
<dbReference type="InterPro" id="IPR001680">
    <property type="entry name" value="WD40_rpt"/>
</dbReference>
<keyword evidence="2 4" id="KW-0853">WD repeat</keyword>
<comment type="function">
    <text evidence="5">Subunit of TORC1 and TORC2, which regulate cell growth and survival in response to nutrient and hormonal signals.</text>
</comment>
<dbReference type="GO" id="GO:0032956">
    <property type="term" value="P:regulation of actin cytoskeleton organization"/>
    <property type="evidence" value="ECO:0007669"/>
    <property type="project" value="TreeGrafter"/>
</dbReference>
<evidence type="ECO:0000256" key="5">
    <source>
        <dbReference type="RuleBase" id="RU369068"/>
    </source>
</evidence>
<dbReference type="PANTHER" id="PTHR19842:SF0">
    <property type="entry name" value="TARGET OF RAPAMYCIN COMPLEX SUBUNIT LST8"/>
    <property type="match status" value="1"/>
</dbReference>
<dbReference type="GO" id="GO:0031929">
    <property type="term" value="P:TOR signaling"/>
    <property type="evidence" value="ECO:0007669"/>
    <property type="project" value="UniProtKB-UniRule"/>
</dbReference>
<reference evidence="6" key="1">
    <citation type="submission" date="2016-06" db="UniProtKB">
        <authorList>
            <consortium name="WormBaseParasite"/>
        </authorList>
    </citation>
    <scope>IDENTIFICATION</scope>
</reference>
<dbReference type="InterPro" id="IPR019775">
    <property type="entry name" value="WD40_repeat_CS"/>
</dbReference>
<proteinExistence type="inferred from homology"/>
<dbReference type="InterPro" id="IPR015943">
    <property type="entry name" value="WD40/YVTN_repeat-like_dom_sf"/>
</dbReference>
<dbReference type="InterPro" id="IPR036322">
    <property type="entry name" value="WD40_repeat_dom_sf"/>
</dbReference>
<dbReference type="InterPro" id="IPR037588">
    <property type="entry name" value="MLST8"/>
</dbReference>
<dbReference type="AlphaFoldDB" id="A0A183SD49"/>
<dbReference type="SUPFAM" id="SSF50978">
    <property type="entry name" value="WD40 repeat-like"/>
    <property type="match status" value="1"/>
</dbReference>
<dbReference type="GO" id="GO:0031931">
    <property type="term" value="C:TORC1 complex"/>
    <property type="evidence" value="ECO:0007669"/>
    <property type="project" value="UniProtKB-UniRule"/>
</dbReference>
<dbReference type="GO" id="GO:0005737">
    <property type="term" value="C:cytoplasm"/>
    <property type="evidence" value="ECO:0007669"/>
    <property type="project" value="UniProtKB-SubCell"/>
</dbReference>
<dbReference type="Gene3D" id="2.130.10.10">
    <property type="entry name" value="YVTN repeat-like/Quinoprotein amine dehydrogenase"/>
    <property type="match status" value="1"/>
</dbReference>
<feature type="repeat" description="WD" evidence="4">
    <location>
        <begin position="233"/>
        <end position="263"/>
    </location>
</feature>
<comment type="subunit">
    <text evidence="5">Part of TORC1 complex. Part of the TORC2 complex.</text>
</comment>
<evidence type="ECO:0000256" key="4">
    <source>
        <dbReference type="PROSITE-ProRule" id="PRU00221"/>
    </source>
</evidence>
<evidence type="ECO:0000256" key="2">
    <source>
        <dbReference type="ARBA" id="ARBA00022574"/>
    </source>
</evidence>
<comment type="subcellular location">
    <subcellularLocation>
        <location evidence="5">Cytoplasm</location>
    </subcellularLocation>
</comment>